<keyword evidence="2" id="KW-0130">Cell adhesion</keyword>
<evidence type="ECO:0000313" key="6">
    <source>
        <dbReference type="EMBL" id="MBR7836880.1"/>
    </source>
</evidence>
<protein>
    <submittedName>
        <fullName evidence="6">Chaplin</fullName>
    </submittedName>
</protein>
<organism evidence="6 7">
    <name type="scientific">Actinospica durhamensis</name>
    <dbReference type="NCBI Taxonomy" id="1508375"/>
    <lineage>
        <taxon>Bacteria</taxon>
        <taxon>Bacillati</taxon>
        <taxon>Actinomycetota</taxon>
        <taxon>Actinomycetes</taxon>
        <taxon>Catenulisporales</taxon>
        <taxon>Actinospicaceae</taxon>
        <taxon>Actinospica</taxon>
    </lineage>
</organism>
<name>A0A941IPT0_9ACTN</name>
<reference evidence="6" key="1">
    <citation type="submission" date="2021-04" db="EMBL/GenBank/DDBJ databases">
        <title>Genome based classification of Actinospica acidithermotolerans sp. nov., an actinobacterium isolated from an Indonesian hot spring.</title>
        <authorList>
            <person name="Kusuma A.B."/>
            <person name="Putra K.E."/>
            <person name="Nafisah S."/>
            <person name="Loh J."/>
            <person name="Nouioui I."/>
            <person name="Goodfellow M."/>
        </authorList>
    </citation>
    <scope>NUCLEOTIDE SEQUENCE</scope>
    <source>
        <strain evidence="6">CSCA 57</strain>
    </source>
</reference>
<evidence type="ECO:0000259" key="5">
    <source>
        <dbReference type="PROSITE" id="PS51884"/>
    </source>
</evidence>
<proteinExistence type="predicted"/>
<feature type="region of interest" description="Disordered" evidence="4">
    <location>
        <begin position="75"/>
        <end position="133"/>
    </location>
</feature>
<dbReference type="Pfam" id="PF03777">
    <property type="entry name" value="ChpA-C"/>
    <property type="match status" value="1"/>
</dbReference>
<dbReference type="EMBL" id="JAGSOG010000167">
    <property type="protein sequence ID" value="MBR7836880.1"/>
    <property type="molecule type" value="Genomic_DNA"/>
</dbReference>
<keyword evidence="7" id="KW-1185">Reference proteome</keyword>
<feature type="compositionally biased region" description="Low complexity" evidence="4">
    <location>
        <begin position="82"/>
        <end position="95"/>
    </location>
</feature>
<dbReference type="Proteomes" id="UP000675781">
    <property type="component" value="Unassembled WGS sequence"/>
</dbReference>
<feature type="compositionally biased region" description="Low complexity" evidence="4">
    <location>
        <begin position="103"/>
        <end position="115"/>
    </location>
</feature>
<evidence type="ECO:0000256" key="4">
    <source>
        <dbReference type="SAM" id="MobiDB-lite"/>
    </source>
</evidence>
<dbReference type="GO" id="GO:0007155">
    <property type="term" value="P:cell adhesion"/>
    <property type="evidence" value="ECO:0007669"/>
    <property type="project" value="UniProtKB-KW"/>
</dbReference>
<feature type="compositionally biased region" description="Gly residues" evidence="4">
    <location>
        <begin position="17"/>
        <end position="40"/>
    </location>
</feature>
<evidence type="ECO:0000313" key="7">
    <source>
        <dbReference type="Proteomes" id="UP000675781"/>
    </source>
</evidence>
<feature type="domain" description="Chaplin" evidence="5">
    <location>
        <begin position="35"/>
        <end position="75"/>
    </location>
</feature>
<accession>A0A941IPT0</accession>
<evidence type="ECO:0000256" key="2">
    <source>
        <dbReference type="ARBA" id="ARBA00022889"/>
    </source>
</evidence>
<keyword evidence="1" id="KW-0964">Secreted</keyword>
<keyword evidence="3" id="KW-0034">Amyloid</keyword>
<dbReference type="PROSITE" id="PS51884">
    <property type="entry name" value="CHAPLIN"/>
    <property type="match status" value="1"/>
</dbReference>
<evidence type="ECO:0000256" key="1">
    <source>
        <dbReference type="ARBA" id="ARBA00022512"/>
    </source>
</evidence>
<feature type="region of interest" description="Disordered" evidence="4">
    <location>
        <begin position="1"/>
        <end position="45"/>
    </location>
</feature>
<comment type="caution">
    <text evidence="6">The sequence shown here is derived from an EMBL/GenBank/DDBJ whole genome shotgun (WGS) entry which is preliminary data.</text>
</comment>
<evidence type="ECO:0000256" key="3">
    <source>
        <dbReference type="ARBA" id="ARBA00023087"/>
    </source>
</evidence>
<sequence length="172" mass="16284">MSGVGVGDTAAGNDCSNGGGRGTNGAGANGGSHGSPGIGSGNTVQAPVETPVNLCGNQVSVVGVGDTAAGNDCSNGGGSVAPPTHTHQPPTSTCGCPPPATSTPPTTTKTPTGTTPGSGGRHAAPHRPVGTLAETGTGAQDVVAPFGASLLGGGGLLMRKRVGSLLNLTNRR</sequence>
<dbReference type="InterPro" id="IPR005528">
    <property type="entry name" value="ChpA-H"/>
</dbReference>
<dbReference type="AlphaFoldDB" id="A0A941IPT0"/>
<keyword evidence="1" id="KW-0134">Cell wall</keyword>
<gene>
    <name evidence="6" type="ORF">KDL01_26615</name>
</gene>